<protein>
    <submittedName>
        <fullName evidence="6">Uncharacterized protein</fullName>
    </submittedName>
</protein>
<dbReference type="InterPro" id="IPR029041">
    <property type="entry name" value="FAD-linked_oxidoreductase-like"/>
</dbReference>
<dbReference type="Gene3D" id="3.20.20.220">
    <property type="match status" value="1"/>
</dbReference>
<evidence type="ECO:0000256" key="4">
    <source>
        <dbReference type="ARBA" id="ARBA00022827"/>
    </source>
</evidence>
<name>A0A0F9J544_9ZZZZ</name>
<proteinExistence type="predicted"/>
<evidence type="ECO:0000256" key="2">
    <source>
        <dbReference type="ARBA" id="ARBA00004777"/>
    </source>
</evidence>
<comment type="cofactor">
    <cofactor evidence="1">
        <name>FAD</name>
        <dbReference type="ChEBI" id="CHEBI:57692"/>
    </cofactor>
</comment>
<keyword evidence="3" id="KW-0285">Flavoprotein</keyword>
<dbReference type="GO" id="GO:0006555">
    <property type="term" value="P:methionine metabolic process"/>
    <property type="evidence" value="ECO:0007669"/>
    <property type="project" value="InterPro"/>
</dbReference>
<keyword evidence="5" id="KW-0560">Oxidoreductase</keyword>
<gene>
    <name evidence="6" type="ORF">LCGC14_1497270</name>
</gene>
<comment type="pathway">
    <text evidence="2">One-carbon metabolism; tetrahydrofolate interconversion.</text>
</comment>
<evidence type="ECO:0000256" key="1">
    <source>
        <dbReference type="ARBA" id="ARBA00001974"/>
    </source>
</evidence>
<dbReference type="GO" id="GO:0035999">
    <property type="term" value="P:tetrahydrofolate interconversion"/>
    <property type="evidence" value="ECO:0007669"/>
    <property type="project" value="UniProtKB-UniPathway"/>
</dbReference>
<dbReference type="GO" id="GO:0004489">
    <property type="term" value="F:methylenetetrahydrofolate reductase [NAD(P)H] activity"/>
    <property type="evidence" value="ECO:0007669"/>
    <property type="project" value="InterPro"/>
</dbReference>
<dbReference type="EMBL" id="LAZR01010825">
    <property type="protein sequence ID" value="KKM64844.1"/>
    <property type="molecule type" value="Genomic_DNA"/>
</dbReference>
<dbReference type="Pfam" id="PF02219">
    <property type="entry name" value="MTHFR"/>
    <property type="match status" value="1"/>
</dbReference>
<evidence type="ECO:0000256" key="3">
    <source>
        <dbReference type="ARBA" id="ARBA00022630"/>
    </source>
</evidence>
<comment type="caution">
    <text evidence="6">The sequence shown here is derived from an EMBL/GenBank/DDBJ whole genome shotgun (WGS) entry which is preliminary data.</text>
</comment>
<keyword evidence="4" id="KW-0274">FAD</keyword>
<dbReference type="InterPro" id="IPR003171">
    <property type="entry name" value="Mehydrof_redctse-like"/>
</dbReference>
<dbReference type="SUPFAM" id="SSF51730">
    <property type="entry name" value="FAD-linked oxidoreductase"/>
    <property type="match status" value="1"/>
</dbReference>
<evidence type="ECO:0000313" key="6">
    <source>
        <dbReference type="EMBL" id="KKM64844.1"/>
    </source>
</evidence>
<evidence type="ECO:0000256" key="5">
    <source>
        <dbReference type="ARBA" id="ARBA00023002"/>
    </source>
</evidence>
<sequence length="252" mass="28281">MTIRYELNPPKVDKDGLLSKDELAKKLDKFKNRVAEISSSCDGIHITDSVLGTKRISPLTTAEMIRNNNSNLEVTVSLRVRDKKIEDIEKFVKDAIELELEGILIVKGDPSTEKPNNSGLIPSQVVKHLKDSGFAEKIDLYLSLPSKPNFAKIQKKIDVKPKGFITQVIASTDQVTNIVDALKAHSFKIIPIVLFPSQKNLKSAEFLKLDWSNYQDNVLDFIKNVHNITGDVLITSPNDFNGVRMTLRKLEI</sequence>
<accession>A0A0F9J544</accession>
<dbReference type="UniPathway" id="UPA00193"/>
<reference evidence="6" key="1">
    <citation type="journal article" date="2015" name="Nature">
        <title>Complex archaea that bridge the gap between prokaryotes and eukaryotes.</title>
        <authorList>
            <person name="Spang A."/>
            <person name="Saw J.H."/>
            <person name="Jorgensen S.L."/>
            <person name="Zaremba-Niedzwiedzka K."/>
            <person name="Martijn J."/>
            <person name="Lind A.E."/>
            <person name="van Eijk R."/>
            <person name="Schleper C."/>
            <person name="Guy L."/>
            <person name="Ettema T.J."/>
        </authorList>
    </citation>
    <scope>NUCLEOTIDE SEQUENCE</scope>
</reference>
<dbReference type="PANTHER" id="PTHR38755">
    <property type="entry name" value="5,10-METHYLENETETRAHYDROFOLATE REDUCTASE"/>
    <property type="match status" value="1"/>
</dbReference>
<dbReference type="AlphaFoldDB" id="A0A0F9J544"/>
<organism evidence="6">
    <name type="scientific">marine sediment metagenome</name>
    <dbReference type="NCBI Taxonomy" id="412755"/>
    <lineage>
        <taxon>unclassified sequences</taxon>
        <taxon>metagenomes</taxon>
        <taxon>ecological metagenomes</taxon>
    </lineage>
</organism>
<dbReference type="PANTHER" id="PTHR38755:SF1">
    <property type="entry name" value="METHYLENE-TETRAHYDROFOLATE REDUCTASE C-TERMINAL DOMAIN-CONTAINING PROTEIN"/>
    <property type="match status" value="1"/>
</dbReference>